<dbReference type="EMBL" id="PEYE01000032">
    <property type="protein sequence ID" value="PIS38793.1"/>
    <property type="molecule type" value="Genomic_DNA"/>
</dbReference>
<dbReference type="Gene3D" id="3.10.28.10">
    <property type="entry name" value="Homing endonucleases"/>
    <property type="match status" value="1"/>
</dbReference>
<gene>
    <name evidence="2" type="ORF">COT34_01860</name>
</gene>
<protein>
    <recommendedName>
        <fullName evidence="1">Homing endonuclease LAGLIDADG domain-containing protein</fullName>
    </recommendedName>
</protein>
<evidence type="ECO:0000313" key="2">
    <source>
        <dbReference type="EMBL" id="PIS38793.1"/>
    </source>
</evidence>
<name>A0A2M6T0Q9_9BACT</name>
<dbReference type="AlphaFoldDB" id="A0A2M6T0Q9"/>
<dbReference type="GO" id="GO:0004519">
    <property type="term" value="F:endonuclease activity"/>
    <property type="evidence" value="ECO:0007669"/>
    <property type="project" value="InterPro"/>
</dbReference>
<dbReference type="Proteomes" id="UP000229390">
    <property type="component" value="Unassembled WGS sequence"/>
</dbReference>
<dbReference type="InterPro" id="IPR027434">
    <property type="entry name" value="Homing_endonucl"/>
</dbReference>
<feature type="non-terminal residue" evidence="2">
    <location>
        <position position="114"/>
    </location>
</feature>
<evidence type="ECO:0000259" key="1">
    <source>
        <dbReference type="Pfam" id="PF14528"/>
    </source>
</evidence>
<dbReference type="SUPFAM" id="SSF55608">
    <property type="entry name" value="Homing endonucleases"/>
    <property type="match status" value="1"/>
</dbReference>
<sequence length="114" mass="13708">MPHWIEEPQVFIFIKACLRGLFDTDGCFYTDRHLYKDKTYLNCGMNFTNRSLPILNFFKINLKKFGLHPTQKTEFSIFLRKEKDIIQYFKEIGSPNPKHLNKFKKYFKNRYGGV</sequence>
<dbReference type="Pfam" id="PF14528">
    <property type="entry name" value="LAGLIDADG_3"/>
    <property type="match status" value="1"/>
</dbReference>
<proteinExistence type="predicted"/>
<feature type="domain" description="Homing endonuclease LAGLIDADG" evidence="1">
    <location>
        <begin position="14"/>
        <end position="74"/>
    </location>
</feature>
<organism evidence="2 3">
    <name type="scientific">Candidatus Nealsonbacteria bacterium CG08_land_8_20_14_0_20_43_11</name>
    <dbReference type="NCBI Taxonomy" id="1974706"/>
    <lineage>
        <taxon>Bacteria</taxon>
        <taxon>Candidatus Nealsoniibacteriota</taxon>
    </lineage>
</organism>
<accession>A0A2M6T0Q9</accession>
<evidence type="ECO:0000313" key="3">
    <source>
        <dbReference type="Proteomes" id="UP000229390"/>
    </source>
</evidence>
<dbReference type="InterPro" id="IPR004860">
    <property type="entry name" value="LAGLIDADG_dom"/>
</dbReference>
<reference evidence="3" key="1">
    <citation type="submission" date="2017-09" db="EMBL/GenBank/DDBJ databases">
        <title>Depth-based differentiation of microbial function through sediment-hosted aquifers and enrichment of novel symbionts in the deep terrestrial subsurface.</title>
        <authorList>
            <person name="Probst A.J."/>
            <person name="Ladd B."/>
            <person name="Jarett J.K."/>
            <person name="Geller-Mcgrath D.E."/>
            <person name="Sieber C.M.K."/>
            <person name="Emerson J.B."/>
            <person name="Anantharaman K."/>
            <person name="Thomas B.C."/>
            <person name="Malmstrom R."/>
            <person name="Stieglmeier M."/>
            <person name="Klingl A."/>
            <person name="Woyke T."/>
            <person name="Ryan C.M."/>
            <person name="Banfield J.F."/>
        </authorList>
    </citation>
    <scope>NUCLEOTIDE SEQUENCE [LARGE SCALE GENOMIC DNA]</scope>
</reference>
<comment type="caution">
    <text evidence="2">The sequence shown here is derived from an EMBL/GenBank/DDBJ whole genome shotgun (WGS) entry which is preliminary data.</text>
</comment>